<keyword evidence="2" id="KW-1185">Reference proteome</keyword>
<evidence type="ECO:0000313" key="1">
    <source>
        <dbReference type="EMBL" id="RWR93369.1"/>
    </source>
</evidence>
<reference evidence="1 2" key="1">
    <citation type="journal article" date="2019" name="Nat. Plants">
        <title>Stout camphor tree genome fills gaps in understanding of flowering plant genome evolution.</title>
        <authorList>
            <person name="Chaw S.M."/>
            <person name="Liu Y.C."/>
            <person name="Wu Y.W."/>
            <person name="Wang H.Y."/>
            <person name="Lin C.I."/>
            <person name="Wu C.S."/>
            <person name="Ke H.M."/>
            <person name="Chang L.Y."/>
            <person name="Hsu C.Y."/>
            <person name="Yang H.T."/>
            <person name="Sudianto E."/>
            <person name="Hsu M.H."/>
            <person name="Wu K.P."/>
            <person name="Wang L.N."/>
            <person name="Leebens-Mack J.H."/>
            <person name="Tsai I.J."/>
        </authorList>
    </citation>
    <scope>NUCLEOTIDE SEQUENCE [LARGE SCALE GENOMIC DNA]</scope>
    <source>
        <strain evidence="2">cv. Chaw 1501</strain>
        <tissue evidence="1">Young leaves</tissue>
    </source>
</reference>
<proteinExistence type="predicted"/>
<name>A0A3S4PQ08_9MAGN</name>
<gene>
    <name evidence="1" type="ORF">CKAN_02261700</name>
</gene>
<protein>
    <submittedName>
        <fullName evidence="1">Uncharacterized protein</fullName>
    </submittedName>
</protein>
<organism evidence="1 2">
    <name type="scientific">Cinnamomum micranthum f. kanehirae</name>
    <dbReference type="NCBI Taxonomy" id="337451"/>
    <lineage>
        <taxon>Eukaryota</taxon>
        <taxon>Viridiplantae</taxon>
        <taxon>Streptophyta</taxon>
        <taxon>Embryophyta</taxon>
        <taxon>Tracheophyta</taxon>
        <taxon>Spermatophyta</taxon>
        <taxon>Magnoliopsida</taxon>
        <taxon>Magnoliidae</taxon>
        <taxon>Laurales</taxon>
        <taxon>Lauraceae</taxon>
        <taxon>Cinnamomum</taxon>
    </lineage>
</organism>
<sequence length="70" mass="8107">MFIPKTRRTSMSYIRHEASLEPNRQPRQLYDSLTLEIVKREEASLGLSSLSFKPEDASSSSWFLLRCGEE</sequence>
<evidence type="ECO:0000313" key="2">
    <source>
        <dbReference type="Proteomes" id="UP000283530"/>
    </source>
</evidence>
<comment type="caution">
    <text evidence="1">The sequence shown here is derived from an EMBL/GenBank/DDBJ whole genome shotgun (WGS) entry which is preliminary data.</text>
</comment>
<accession>A0A3S4PQ08</accession>
<dbReference type="AlphaFoldDB" id="A0A3S4PQ08"/>
<dbReference type="EMBL" id="QPKB01000010">
    <property type="protein sequence ID" value="RWR93369.1"/>
    <property type="molecule type" value="Genomic_DNA"/>
</dbReference>
<dbReference type="Proteomes" id="UP000283530">
    <property type="component" value="Unassembled WGS sequence"/>
</dbReference>